<protein>
    <submittedName>
        <fullName evidence="2">Uncharacterized protein</fullName>
    </submittedName>
</protein>
<dbReference type="Proteomes" id="UP000271974">
    <property type="component" value="Unassembled WGS sequence"/>
</dbReference>
<accession>A0A3S1BEL4</accession>
<sequence>MLSAHHSSPTSDLSSKTTGGDSSSSMSKARASFKDVKARALGPKVKSKQRPPLADSGVAKTQSERSACVEDKATKAASRSEFHSECLGLRKLSFVGEPALLSAALQPARVLVPRLHPDATSPRLSGGKDGSAQVDTLNAPGIFSSRADHDGQPWIYTASLANGPMGDHSKTVGTGGQSPKKQNCKRFRSLRKDGMGSFSRRQLLHSKSEDVHSSRSDSIFPVHCYHSSDIRHNCDRAEANKVEYQIEVRPDFDQSELDPECEVQTNTYRPECDFLRTESHTSSAEVQGGAPCEIKEEDISTLVRSEFGNVSNFHDIKVEIETADPEMLSSTQSDVDTPYKYCNTESLKQLVSSDSAGGAAVEPDEQTAEIGDFGVQSSGATSPVLAEGADIHYSSESESDMLAEEAHTGPVGRAVGRRHREVTLFLVRHAQHFTTTEGEDEHVCTVCGRYKTNGLFKLAAHLKTHTGHSAAFP</sequence>
<feature type="region of interest" description="Disordered" evidence="1">
    <location>
        <begin position="1"/>
        <end position="75"/>
    </location>
</feature>
<organism evidence="2 3">
    <name type="scientific">Elysia chlorotica</name>
    <name type="common">Eastern emerald elysia</name>
    <name type="synonym">Sea slug</name>
    <dbReference type="NCBI Taxonomy" id="188477"/>
    <lineage>
        <taxon>Eukaryota</taxon>
        <taxon>Metazoa</taxon>
        <taxon>Spiralia</taxon>
        <taxon>Lophotrochozoa</taxon>
        <taxon>Mollusca</taxon>
        <taxon>Gastropoda</taxon>
        <taxon>Heterobranchia</taxon>
        <taxon>Euthyneura</taxon>
        <taxon>Panpulmonata</taxon>
        <taxon>Sacoglossa</taxon>
        <taxon>Placobranchoidea</taxon>
        <taxon>Plakobranchidae</taxon>
        <taxon>Elysia</taxon>
    </lineage>
</organism>
<keyword evidence="3" id="KW-1185">Reference proteome</keyword>
<dbReference type="EMBL" id="RQTK01000478">
    <property type="protein sequence ID" value="RUS79002.1"/>
    <property type="molecule type" value="Genomic_DNA"/>
</dbReference>
<reference evidence="2 3" key="1">
    <citation type="submission" date="2019-01" db="EMBL/GenBank/DDBJ databases">
        <title>A draft genome assembly of the solar-powered sea slug Elysia chlorotica.</title>
        <authorList>
            <person name="Cai H."/>
            <person name="Li Q."/>
            <person name="Fang X."/>
            <person name="Li J."/>
            <person name="Curtis N.E."/>
            <person name="Altenburger A."/>
            <person name="Shibata T."/>
            <person name="Feng M."/>
            <person name="Maeda T."/>
            <person name="Schwartz J.A."/>
            <person name="Shigenobu S."/>
            <person name="Lundholm N."/>
            <person name="Nishiyama T."/>
            <person name="Yang H."/>
            <person name="Hasebe M."/>
            <person name="Li S."/>
            <person name="Pierce S.K."/>
            <person name="Wang J."/>
        </authorList>
    </citation>
    <scope>NUCLEOTIDE SEQUENCE [LARGE SCALE GENOMIC DNA]</scope>
    <source>
        <strain evidence="2">EC2010</strain>
        <tissue evidence="2">Whole organism of an adult</tissue>
    </source>
</reference>
<dbReference type="AlphaFoldDB" id="A0A3S1BEL4"/>
<proteinExistence type="predicted"/>
<evidence type="ECO:0000313" key="2">
    <source>
        <dbReference type="EMBL" id="RUS79002.1"/>
    </source>
</evidence>
<comment type="caution">
    <text evidence="2">The sequence shown here is derived from an EMBL/GenBank/DDBJ whole genome shotgun (WGS) entry which is preliminary data.</text>
</comment>
<name>A0A3S1BEL4_ELYCH</name>
<feature type="compositionally biased region" description="Polar residues" evidence="1">
    <location>
        <begin position="1"/>
        <end position="10"/>
    </location>
</feature>
<evidence type="ECO:0000256" key="1">
    <source>
        <dbReference type="SAM" id="MobiDB-lite"/>
    </source>
</evidence>
<evidence type="ECO:0000313" key="3">
    <source>
        <dbReference type="Proteomes" id="UP000271974"/>
    </source>
</evidence>
<dbReference type="OrthoDB" id="10295166at2759"/>
<feature type="compositionally biased region" description="Low complexity" evidence="1">
    <location>
        <begin position="11"/>
        <end position="30"/>
    </location>
</feature>
<gene>
    <name evidence="2" type="ORF">EGW08_013259</name>
</gene>